<feature type="compositionally biased region" description="Low complexity" evidence="8">
    <location>
        <begin position="82"/>
        <end position="96"/>
    </location>
</feature>
<keyword evidence="3" id="KW-0540">Nuclease</keyword>
<dbReference type="AlphaFoldDB" id="A0AAD2K2P2"/>
<feature type="compositionally biased region" description="Low complexity" evidence="8">
    <location>
        <begin position="615"/>
        <end position="625"/>
    </location>
</feature>
<evidence type="ECO:0000256" key="2">
    <source>
        <dbReference type="ARBA" id="ARBA00006357"/>
    </source>
</evidence>
<keyword evidence="11" id="KW-1185">Reference proteome</keyword>
<feature type="region of interest" description="Disordered" evidence="8">
    <location>
        <begin position="737"/>
        <end position="757"/>
    </location>
</feature>
<organism evidence="10 11">
    <name type="scientific">Mycena citricolor</name>
    <dbReference type="NCBI Taxonomy" id="2018698"/>
    <lineage>
        <taxon>Eukaryota</taxon>
        <taxon>Fungi</taxon>
        <taxon>Dikarya</taxon>
        <taxon>Basidiomycota</taxon>
        <taxon>Agaricomycotina</taxon>
        <taxon>Agaricomycetes</taxon>
        <taxon>Agaricomycetidae</taxon>
        <taxon>Agaricales</taxon>
        <taxon>Marasmiineae</taxon>
        <taxon>Mycenaceae</taxon>
        <taxon>Mycena</taxon>
    </lineage>
</organism>
<sequence length="1189" mass="129077">MTVTWAHLLSRRMFSPLNLFNKTPCPDLPRCSRVRCIFSHDANLPPPPALVVPVHTPPLPLNSVPSPAAPRPVPKTVPAKRPVPNSPLTPSLSSPVSEPPRKQQKIAANKSTPAPSASASTSRLPTAGTGPPVLRVNGAASIIAVPVRQAMLKTLYEHFAILYQGILANNPTLASDHALRQEEEVYKKTNKQTYRVCAAALKRRTRPTSSSDPSVGTEDEVSARAEALKKRQTLHVTRAHVEHLIHSRETLEKWGFIMDIPAGVGGDMPSAENQVLPCERCGQKVPVRRKEDADECFYHWGKPMSSKASGQKIRVYRCCGKMAPDDDGCVRGPHVFYESDPELLHARHAFSYLKPPPSAQTVLDVAALDCEMVYTTGGMRVARVSVIDGSGAEVFDELVRMDPGVEIIDFNTRFSGVTAEAYAKATRPLAEIREALDNLINADTVLIGHGLDNDLNTLRIDTEASMIVLVILTVAVDLDLNGSDDASVLFSFTPTLTSFSTSSRNPILKTSFGCRCKLTIRTHTDPTRMSSAASSSKRLENSLDYWSACRTEKLEPAIRSPPSSRIRSNCPPEWGTCPNEWPPEHALQDPETPSTDPAVSEQRRSPNRFLPRTQPLTDTSPSSFSPLSSYLPDYPALKELHTRLEMSYRVLAIPPVPKRIPTPPPDLSLSSLDKTIQTAKLGLTSTTEAVASAKARVLTAEQNVAAARALVDSLKQALDSASTSLKSAEATLTDAARHASDVNATNESSKQTLGSLEETRRLMLEERQPRPRSPSPAPPKQIMGVMKKDLDAFRTWIDEQEHGHKSTLATHGVKGVTTRPPEEDAAQTLVQFALASQGDHAVASDVPMTFPDSESLAHEAALRKSQEIRREQIRLQKEQAQAAAALSILKEREDHVQEFAAPSVDIATTSAPPYQPQPKKGKPTSGGVKLGLSAGAPSVTEFSTEVERAAALGLRVVYSTPPEPKSSSPEEFSAHRTGSDGGNLPILQPQAHRRLSDAQVVDLRTTLRGPSLPPVEHLPQARSPSPHHTFIKMEETDRRELLHRSSIVSQNTVQKNTPKVVAPKAVTSKVVTQHAPNKSSSKVVAPQVVAPKKAASAKAGAAQPNTATVSKKLAGANKHHSPPPRERSRSPDQYRNRPPSPSGWMPPRISDQHPPPSASICKIHSQLARAKGCPNVPALKTTMGLWRSA</sequence>
<evidence type="ECO:0000313" key="11">
    <source>
        <dbReference type="Proteomes" id="UP001295794"/>
    </source>
</evidence>
<dbReference type="SMART" id="SM00479">
    <property type="entry name" value="EXOIII"/>
    <property type="match status" value="1"/>
</dbReference>
<keyword evidence="6" id="KW-0539">Nucleus</keyword>
<evidence type="ECO:0000256" key="8">
    <source>
        <dbReference type="SAM" id="MobiDB-lite"/>
    </source>
</evidence>
<feature type="region of interest" description="Disordered" evidence="8">
    <location>
        <begin position="1008"/>
        <end position="1027"/>
    </location>
</feature>
<feature type="compositionally biased region" description="Low complexity" evidence="8">
    <location>
        <begin position="107"/>
        <end position="127"/>
    </location>
</feature>
<evidence type="ECO:0000313" key="10">
    <source>
        <dbReference type="EMBL" id="CAK5275619.1"/>
    </source>
</evidence>
<dbReference type="GO" id="GO:0004527">
    <property type="term" value="F:exonuclease activity"/>
    <property type="evidence" value="ECO:0007669"/>
    <property type="project" value="UniProtKB-KW"/>
</dbReference>
<comment type="caution">
    <text evidence="10">The sequence shown here is derived from an EMBL/GenBank/DDBJ whole genome shotgun (WGS) entry which is preliminary data.</text>
</comment>
<name>A0AAD2K2P2_9AGAR</name>
<protein>
    <recommendedName>
        <fullName evidence="9">Exonuclease domain-containing protein</fullName>
    </recommendedName>
</protein>
<dbReference type="GO" id="GO:0005634">
    <property type="term" value="C:nucleus"/>
    <property type="evidence" value="ECO:0007669"/>
    <property type="project" value="UniProtKB-SubCell"/>
</dbReference>
<feature type="compositionally biased region" description="Polar residues" evidence="8">
    <location>
        <begin position="742"/>
        <end position="754"/>
    </location>
</feature>
<reference evidence="10" key="1">
    <citation type="submission" date="2023-11" db="EMBL/GenBank/DDBJ databases">
        <authorList>
            <person name="De Vega J J."/>
            <person name="De Vega J J."/>
        </authorList>
    </citation>
    <scope>NUCLEOTIDE SEQUENCE</scope>
</reference>
<dbReference type="GO" id="GO:0003676">
    <property type="term" value="F:nucleic acid binding"/>
    <property type="evidence" value="ECO:0007669"/>
    <property type="project" value="InterPro"/>
</dbReference>
<dbReference type="InterPro" id="IPR012337">
    <property type="entry name" value="RNaseH-like_sf"/>
</dbReference>
<dbReference type="PANTHER" id="PTHR12801:SF115">
    <property type="entry name" value="FI18136P1-RELATED"/>
    <property type="match status" value="1"/>
</dbReference>
<evidence type="ECO:0000259" key="9">
    <source>
        <dbReference type="SMART" id="SM00479"/>
    </source>
</evidence>
<dbReference type="Gene3D" id="3.30.420.10">
    <property type="entry name" value="Ribonuclease H-like superfamily/Ribonuclease H"/>
    <property type="match status" value="1"/>
</dbReference>
<comment type="similarity">
    <text evidence="2">Belongs to the REXO1/REXO3 family.</text>
</comment>
<keyword evidence="4" id="KW-0378">Hydrolase</keyword>
<dbReference type="Proteomes" id="UP001295794">
    <property type="component" value="Unassembled WGS sequence"/>
</dbReference>
<feature type="compositionally biased region" description="Basic and acidic residues" evidence="8">
    <location>
        <begin position="1123"/>
        <end position="1135"/>
    </location>
</feature>
<feature type="coiled-coil region" evidence="7">
    <location>
        <begin position="697"/>
        <end position="731"/>
    </location>
</feature>
<dbReference type="InterPro" id="IPR036397">
    <property type="entry name" value="RNaseH_sf"/>
</dbReference>
<accession>A0AAD2K2P2</accession>
<feature type="region of interest" description="Disordered" evidence="8">
    <location>
        <begin position="907"/>
        <end position="929"/>
    </location>
</feature>
<comment type="subcellular location">
    <subcellularLocation>
        <location evidence="1">Nucleus</location>
    </subcellularLocation>
</comment>
<dbReference type="InterPro" id="IPR047021">
    <property type="entry name" value="REXO1/3/4-like"/>
</dbReference>
<dbReference type="EMBL" id="CAVNYO010000405">
    <property type="protein sequence ID" value="CAK5275619.1"/>
    <property type="molecule type" value="Genomic_DNA"/>
</dbReference>
<evidence type="ECO:0000256" key="3">
    <source>
        <dbReference type="ARBA" id="ARBA00022722"/>
    </source>
</evidence>
<feature type="region of interest" description="Disordered" evidence="8">
    <location>
        <begin position="960"/>
        <end position="987"/>
    </location>
</feature>
<keyword evidence="5" id="KW-0269">Exonuclease</keyword>
<feature type="region of interest" description="Disordered" evidence="8">
    <location>
        <begin position="577"/>
        <end position="625"/>
    </location>
</feature>
<keyword evidence="7" id="KW-0175">Coiled coil</keyword>
<dbReference type="PANTHER" id="PTHR12801">
    <property type="entry name" value="RNA EXONUCLEASE REXO1 / RECO3 FAMILY MEMBER-RELATED"/>
    <property type="match status" value="1"/>
</dbReference>
<evidence type="ECO:0000256" key="4">
    <source>
        <dbReference type="ARBA" id="ARBA00022801"/>
    </source>
</evidence>
<evidence type="ECO:0000256" key="1">
    <source>
        <dbReference type="ARBA" id="ARBA00004123"/>
    </source>
</evidence>
<proteinExistence type="inferred from homology"/>
<feature type="region of interest" description="Disordered" evidence="8">
    <location>
        <begin position="1113"/>
        <end position="1159"/>
    </location>
</feature>
<evidence type="ECO:0000256" key="7">
    <source>
        <dbReference type="SAM" id="Coils"/>
    </source>
</evidence>
<dbReference type="SUPFAM" id="SSF53098">
    <property type="entry name" value="Ribonuclease H-like"/>
    <property type="match status" value="1"/>
</dbReference>
<gene>
    <name evidence="10" type="ORF">MYCIT1_LOCUS23509</name>
</gene>
<evidence type="ECO:0000256" key="6">
    <source>
        <dbReference type="ARBA" id="ARBA00023242"/>
    </source>
</evidence>
<dbReference type="InterPro" id="IPR013520">
    <property type="entry name" value="Ribonucl_H"/>
</dbReference>
<evidence type="ECO:0000256" key="5">
    <source>
        <dbReference type="ARBA" id="ARBA00022839"/>
    </source>
</evidence>
<feature type="domain" description="Exonuclease" evidence="9">
    <location>
        <begin position="364"/>
        <end position="707"/>
    </location>
</feature>
<feature type="region of interest" description="Disordered" evidence="8">
    <location>
        <begin position="63"/>
        <end position="132"/>
    </location>
</feature>